<comment type="caution">
    <text evidence="4">The sequence shown here is derived from an EMBL/GenBank/DDBJ whole genome shotgun (WGS) entry which is preliminary data.</text>
</comment>
<dbReference type="PANTHER" id="PTHR31793:SF27">
    <property type="entry name" value="NOVEL THIOESTERASE SUPERFAMILY DOMAIN AND SAPOSIN A-TYPE DOMAIN CONTAINING PROTEIN (0610012H03RIK)"/>
    <property type="match status" value="1"/>
</dbReference>
<proteinExistence type="inferred from homology"/>
<dbReference type="Pfam" id="PF03061">
    <property type="entry name" value="4HBT"/>
    <property type="match status" value="1"/>
</dbReference>
<feature type="domain" description="Thioesterase" evidence="3">
    <location>
        <begin position="24"/>
        <end position="104"/>
    </location>
</feature>
<dbReference type="InterPro" id="IPR050563">
    <property type="entry name" value="4-hydroxybenzoyl-CoA_TE"/>
</dbReference>
<evidence type="ECO:0000259" key="3">
    <source>
        <dbReference type="Pfam" id="PF03061"/>
    </source>
</evidence>
<evidence type="ECO:0000313" key="4">
    <source>
        <dbReference type="EMBL" id="PXY22404.1"/>
    </source>
</evidence>
<protein>
    <submittedName>
        <fullName evidence="4">4-hydroxybenzoyl-CoA thioesterase</fullName>
    </submittedName>
</protein>
<evidence type="ECO:0000256" key="2">
    <source>
        <dbReference type="ARBA" id="ARBA00022801"/>
    </source>
</evidence>
<dbReference type="InterPro" id="IPR029069">
    <property type="entry name" value="HotDog_dom_sf"/>
</dbReference>
<organism evidence="4 5">
    <name type="scientific">Prauserella muralis</name>
    <dbReference type="NCBI Taxonomy" id="588067"/>
    <lineage>
        <taxon>Bacteria</taxon>
        <taxon>Bacillati</taxon>
        <taxon>Actinomycetota</taxon>
        <taxon>Actinomycetes</taxon>
        <taxon>Pseudonocardiales</taxon>
        <taxon>Pseudonocardiaceae</taxon>
        <taxon>Prauserella</taxon>
    </lineage>
</organism>
<name>A0A2V4AQU3_9PSEU</name>
<dbReference type="InterPro" id="IPR006683">
    <property type="entry name" value="Thioestr_dom"/>
</dbReference>
<dbReference type="Proteomes" id="UP000249915">
    <property type="component" value="Unassembled WGS sequence"/>
</dbReference>
<dbReference type="PANTHER" id="PTHR31793">
    <property type="entry name" value="4-HYDROXYBENZOYL-COA THIOESTERASE FAMILY MEMBER"/>
    <property type="match status" value="1"/>
</dbReference>
<dbReference type="OrthoDB" id="9799036at2"/>
<gene>
    <name evidence="4" type="ORF">BAY60_21315</name>
</gene>
<dbReference type="NCBIfam" id="TIGR00051">
    <property type="entry name" value="YbgC/FadM family acyl-CoA thioesterase"/>
    <property type="match status" value="1"/>
</dbReference>
<dbReference type="CDD" id="cd00586">
    <property type="entry name" value="4HBT"/>
    <property type="match status" value="1"/>
</dbReference>
<dbReference type="GO" id="GO:0047617">
    <property type="term" value="F:fatty acyl-CoA hydrolase activity"/>
    <property type="evidence" value="ECO:0007669"/>
    <property type="project" value="TreeGrafter"/>
</dbReference>
<dbReference type="RefSeq" id="WP_112283009.1">
    <property type="nucleotide sequence ID" value="NZ_MASW01000005.1"/>
</dbReference>
<dbReference type="Gene3D" id="3.10.129.10">
    <property type="entry name" value="Hotdog Thioesterase"/>
    <property type="match status" value="1"/>
</dbReference>
<keyword evidence="5" id="KW-1185">Reference proteome</keyword>
<comment type="similarity">
    <text evidence="1">Belongs to the 4-hydroxybenzoyl-CoA thioesterase family.</text>
</comment>
<dbReference type="PIRSF" id="PIRSF003230">
    <property type="entry name" value="YbgC"/>
    <property type="match status" value="1"/>
</dbReference>
<dbReference type="EMBL" id="MASW01000005">
    <property type="protein sequence ID" value="PXY22404.1"/>
    <property type="molecule type" value="Genomic_DNA"/>
</dbReference>
<reference evidence="4 5" key="1">
    <citation type="submission" date="2016-07" db="EMBL/GenBank/DDBJ databases">
        <title>Draft genome sequence of Prauserella muralis DSM 45305, isolated from a mould-covered wall in an indoor environment.</title>
        <authorList>
            <person name="Ruckert C."/>
            <person name="Albersmeier A."/>
            <person name="Jiang C.-L."/>
            <person name="Jiang Y."/>
            <person name="Kalinowski J."/>
            <person name="Schneider O."/>
            <person name="Winkler A."/>
            <person name="Zotchev S.B."/>
        </authorList>
    </citation>
    <scope>NUCLEOTIDE SEQUENCE [LARGE SCALE GENOMIC DNA]</scope>
    <source>
        <strain evidence="4 5">DSM 45305</strain>
    </source>
</reference>
<sequence>MADQDHAPVVRMPLTVRYHECDQQGIVFNANYLAYADMAAFEFYKVVFGSTNYITDRGVDMVVAETGLRYLRPCRFEDELVVSLSIEHIGTTSLVLGIRIHRGAELVLEGSNRYVWVDTTAYRPTRPGDDIRDLLVKARDAATA</sequence>
<evidence type="ECO:0000313" key="5">
    <source>
        <dbReference type="Proteomes" id="UP000249915"/>
    </source>
</evidence>
<keyword evidence="2" id="KW-0378">Hydrolase</keyword>
<dbReference type="InterPro" id="IPR006684">
    <property type="entry name" value="YbgC/YbaW"/>
</dbReference>
<dbReference type="SUPFAM" id="SSF54637">
    <property type="entry name" value="Thioesterase/thiol ester dehydrase-isomerase"/>
    <property type="match status" value="1"/>
</dbReference>
<dbReference type="AlphaFoldDB" id="A0A2V4AQU3"/>
<evidence type="ECO:0000256" key="1">
    <source>
        <dbReference type="ARBA" id="ARBA00005953"/>
    </source>
</evidence>
<accession>A0A2V4AQU3</accession>